<reference evidence="3" key="2">
    <citation type="submission" date="2021-04" db="EMBL/GenBank/DDBJ databases">
        <authorList>
            <person name="Gilroy R."/>
        </authorList>
    </citation>
    <scope>NUCLEOTIDE SEQUENCE</scope>
    <source>
        <strain evidence="3">CHK33-5263</strain>
    </source>
</reference>
<comment type="caution">
    <text evidence="3">The sequence shown here is derived from an EMBL/GenBank/DDBJ whole genome shotgun (WGS) entry which is preliminary data.</text>
</comment>
<evidence type="ECO:0000256" key="1">
    <source>
        <dbReference type="SAM" id="MobiDB-lite"/>
    </source>
</evidence>
<dbReference type="PANTHER" id="PTHR45661">
    <property type="entry name" value="SURFACE ANTIGEN"/>
    <property type="match status" value="1"/>
</dbReference>
<gene>
    <name evidence="3" type="ORF">H9812_06780</name>
</gene>
<organism evidence="3 4">
    <name type="scientific">Candidatus Gallimonas intestinigallinarum</name>
    <dbReference type="NCBI Taxonomy" id="2838604"/>
    <lineage>
        <taxon>Bacteria</taxon>
        <taxon>Bacillati</taxon>
        <taxon>Bacillota</taxon>
        <taxon>Clostridia</taxon>
        <taxon>Candidatus Gallimonas</taxon>
    </lineage>
</organism>
<dbReference type="InterPro" id="IPR032675">
    <property type="entry name" value="LRR_dom_sf"/>
</dbReference>
<name>A0A9D2IWB5_9FIRM</name>
<dbReference type="Gene3D" id="3.40.50.12480">
    <property type="match status" value="1"/>
</dbReference>
<dbReference type="PANTHER" id="PTHR45661:SF3">
    <property type="entry name" value="IG-LIKE DOMAIN-CONTAINING PROTEIN"/>
    <property type="match status" value="1"/>
</dbReference>
<dbReference type="InterPro" id="IPR053139">
    <property type="entry name" value="Surface_bspA-like"/>
</dbReference>
<dbReference type="PROSITE" id="PS51257">
    <property type="entry name" value="PROKAR_LIPOPROTEIN"/>
    <property type="match status" value="1"/>
</dbReference>
<dbReference type="AlphaFoldDB" id="A0A9D2IWB5"/>
<keyword evidence="2" id="KW-0732">Signal</keyword>
<accession>A0A9D2IWB5</accession>
<proteinExistence type="predicted"/>
<dbReference type="Proteomes" id="UP000824044">
    <property type="component" value="Unassembled WGS sequence"/>
</dbReference>
<evidence type="ECO:0000313" key="4">
    <source>
        <dbReference type="Proteomes" id="UP000824044"/>
    </source>
</evidence>
<dbReference type="InterPro" id="IPR026906">
    <property type="entry name" value="LRR_5"/>
</dbReference>
<feature type="region of interest" description="Disordered" evidence="1">
    <location>
        <begin position="33"/>
        <end position="74"/>
    </location>
</feature>
<protein>
    <submittedName>
        <fullName evidence="3">Leucine-rich repeat domain-containing protein</fullName>
    </submittedName>
</protein>
<dbReference type="EMBL" id="DXBS01000126">
    <property type="protein sequence ID" value="HIZ25155.1"/>
    <property type="molecule type" value="Genomic_DNA"/>
</dbReference>
<dbReference type="Gene3D" id="3.80.10.10">
    <property type="entry name" value="Ribonuclease Inhibitor"/>
    <property type="match status" value="2"/>
</dbReference>
<feature type="chain" id="PRO_5039249559" evidence="2">
    <location>
        <begin position="24"/>
        <end position="529"/>
    </location>
</feature>
<evidence type="ECO:0000256" key="2">
    <source>
        <dbReference type="SAM" id="SignalP"/>
    </source>
</evidence>
<reference evidence="3" key="1">
    <citation type="journal article" date="2021" name="PeerJ">
        <title>Extensive microbial diversity within the chicken gut microbiome revealed by metagenomics and culture.</title>
        <authorList>
            <person name="Gilroy R."/>
            <person name="Ravi A."/>
            <person name="Getino M."/>
            <person name="Pursley I."/>
            <person name="Horton D.L."/>
            <person name="Alikhan N.F."/>
            <person name="Baker D."/>
            <person name="Gharbi K."/>
            <person name="Hall N."/>
            <person name="Watson M."/>
            <person name="Adriaenssens E.M."/>
            <person name="Foster-Nyarko E."/>
            <person name="Jarju S."/>
            <person name="Secka A."/>
            <person name="Antonio M."/>
            <person name="Oren A."/>
            <person name="Chaudhuri R.R."/>
            <person name="La Ragione R."/>
            <person name="Hildebrand F."/>
            <person name="Pallen M.J."/>
        </authorList>
    </citation>
    <scope>NUCLEOTIDE SEQUENCE</scope>
    <source>
        <strain evidence="3">CHK33-5263</strain>
    </source>
</reference>
<feature type="signal peptide" evidence="2">
    <location>
        <begin position="1"/>
        <end position="23"/>
    </location>
</feature>
<dbReference type="SUPFAM" id="SSF52058">
    <property type="entry name" value="L domain-like"/>
    <property type="match status" value="1"/>
</dbReference>
<dbReference type="Gene3D" id="1.20.50.40">
    <property type="match status" value="1"/>
</dbReference>
<evidence type="ECO:0000313" key="3">
    <source>
        <dbReference type="EMBL" id="HIZ25155.1"/>
    </source>
</evidence>
<sequence>MKRKLFGILLAALLALSCIVVFAACSDMPTADGGDNGDDTTIVTPGDPDEQPETPGDLDAPHEHTYTGEVSTQPTCTQEGEMTYTCTCGDSYTESIPMTAHIEVIDEAVAPTCTKTGLTEGKHCSVCGTVLVEQEVVPTTEHNYIDGFCDACGAEREPTEGLEFKLSDDGTQYSVTDYTGTATQVYIPSVYEGLPVTSISRYAFSSAAYIDEIIIPASLTWIEPFAFAGCRSLTSFTVNEDSLSYCVIDDILFSKDQRTLICYPAKKEGATYQIPNGVEAVFNSAFEGTQNLSHVTIPDSVTVLATYAFSDSSLTSVIIGNGIEEILLSVFENCTNLKNVQFGSGLIRIWDSAFRFCSNLESIVIPEGVTSIGNGVFMNCMKLVNITIPDSVTSIGQYAFEGTAYYKDEANWENGILYVGNHVIKADYNVESSPSIREGTKTIADFAFSDCSHLIGILIPNSVTSIGQYTFSDCTSFGAVLFEDPEGWHVAQTEGATDGTELASEDLSDPSTAAEYLTDTYGDCYWYKR</sequence>
<dbReference type="Pfam" id="PF13306">
    <property type="entry name" value="LRR_5"/>
    <property type="match status" value="2"/>
</dbReference>